<feature type="signal peptide" evidence="1">
    <location>
        <begin position="1"/>
        <end position="21"/>
    </location>
</feature>
<protein>
    <submittedName>
        <fullName evidence="2">Uncharacterized protein</fullName>
    </submittedName>
</protein>
<evidence type="ECO:0000313" key="2">
    <source>
        <dbReference type="EMBL" id="WAC03226.1"/>
    </source>
</evidence>
<dbReference type="Proteomes" id="UP001164705">
    <property type="component" value="Chromosome"/>
</dbReference>
<evidence type="ECO:0000256" key="1">
    <source>
        <dbReference type="SAM" id="SignalP"/>
    </source>
</evidence>
<organism evidence="2 3">
    <name type="scientific">Lacinutrix neustonica</name>
    <dbReference type="NCBI Taxonomy" id="2980107"/>
    <lineage>
        <taxon>Bacteria</taxon>
        <taxon>Pseudomonadati</taxon>
        <taxon>Bacteroidota</taxon>
        <taxon>Flavobacteriia</taxon>
        <taxon>Flavobacteriales</taxon>
        <taxon>Flavobacteriaceae</taxon>
        <taxon>Lacinutrix</taxon>
    </lineage>
</organism>
<keyword evidence="1" id="KW-0732">Signal</keyword>
<dbReference type="RefSeq" id="WP_267677802.1">
    <property type="nucleotide sequence ID" value="NZ_CP113088.1"/>
</dbReference>
<evidence type="ECO:0000313" key="3">
    <source>
        <dbReference type="Proteomes" id="UP001164705"/>
    </source>
</evidence>
<keyword evidence="3" id="KW-1185">Reference proteome</keyword>
<feature type="chain" id="PRO_5038935696" evidence="1">
    <location>
        <begin position="22"/>
        <end position="59"/>
    </location>
</feature>
<reference evidence="2" key="1">
    <citation type="submission" date="2022-11" db="EMBL/GenBank/DDBJ databases">
        <title>Lacinutrix neustonica HL-RS19T sp. nov., isolated from the surface microlayer sample of brackish Lake Shihwa.</title>
        <authorList>
            <person name="Choi J.Y."/>
            <person name="Hwang C.Y."/>
        </authorList>
    </citation>
    <scope>NUCLEOTIDE SEQUENCE</scope>
    <source>
        <strain evidence="2">HL-RS19</strain>
    </source>
</reference>
<dbReference type="EMBL" id="CP113088">
    <property type="protein sequence ID" value="WAC03226.1"/>
    <property type="molecule type" value="Genomic_DNA"/>
</dbReference>
<proteinExistence type="predicted"/>
<dbReference type="KEGG" id="lnu:N7U66_06535"/>
<sequence>MPLLRVFFLFFILFNFSFSQQDATVTKETSYYKKQELSKTDLQEYKKDHAFNYEIKPRK</sequence>
<accession>A0A9E8MY92</accession>
<gene>
    <name evidence="2" type="ORF">N7U66_06535</name>
</gene>
<name>A0A9E8MY92_9FLAO</name>
<dbReference type="AlphaFoldDB" id="A0A9E8MY92"/>